<protein>
    <submittedName>
        <fullName evidence="1">Uncharacterized protein</fullName>
    </submittedName>
</protein>
<reference evidence="1" key="2">
    <citation type="journal article" date="2015" name="Fish Shellfish Immunol.">
        <title>Early steps in the European eel (Anguilla anguilla)-Vibrio vulnificus interaction in the gills: Role of the RtxA13 toxin.</title>
        <authorList>
            <person name="Callol A."/>
            <person name="Pajuelo D."/>
            <person name="Ebbesson L."/>
            <person name="Teles M."/>
            <person name="MacKenzie S."/>
            <person name="Amaro C."/>
        </authorList>
    </citation>
    <scope>NUCLEOTIDE SEQUENCE</scope>
</reference>
<proteinExistence type="predicted"/>
<sequence length="44" mass="5379">MYQVNAHKEHLKLEVARVLRQTGSTFYWWLVQNHQCYQTEGTRK</sequence>
<evidence type="ECO:0000313" key="1">
    <source>
        <dbReference type="EMBL" id="JAH90783.1"/>
    </source>
</evidence>
<reference evidence="1" key="1">
    <citation type="submission" date="2014-11" db="EMBL/GenBank/DDBJ databases">
        <authorList>
            <person name="Amaro Gonzalez C."/>
        </authorList>
    </citation>
    <scope>NUCLEOTIDE SEQUENCE</scope>
</reference>
<organism evidence="1">
    <name type="scientific">Anguilla anguilla</name>
    <name type="common">European freshwater eel</name>
    <name type="synonym">Muraena anguilla</name>
    <dbReference type="NCBI Taxonomy" id="7936"/>
    <lineage>
        <taxon>Eukaryota</taxon>
        <taxon>Metazoa</taxon>
        <taxon>Chordata</taxon>
        <taxon>Craniata</taxon>
        <taxon>Vertebrata</taxon>
        <taxon>Euteleostomi</taxon>
        <taxon>Actinopterygii</taxon>
        <taxon>Neopterygii</taxon>
        <taxon>Teleostei</taxon>
        <taxon>Anguilliformes</taxon>
        <taxon>Anguillidae</taxon>
        <taxon>Anguilla</taxon>
    </lineage>
</organism>
<accession>A0A0E9WMW0</accession>
<name>A0A0E9WMW0_ANGAN</name>
<dbReference type="AlphaFoldDB" id="A0A0E9WMW0"/>
<dbReference type="EMBL" id="GBXM01017794">
    <property type="protein sequence ID" value="JAH90783.1"/>
    <property type="molecule type" value="Transcribed_RNA"/>
</dbReference>